<feature type="transmembrane region" description="Helical" evidence="1">
    <location>
        <begin position="186"/>
        <end position="206"/>
    </location>
</feature>
<protein>
    <recommendedName>
        <fullName evidence="4">ABC-2 family transporter protein</fullName>
    </recommendedName>
</protein>
<name>A0A412KHV3_9FIRM</name>
<dbReference type="EMBL" id="QRVV01000112">
    <property type="protein sequence ID" value="RGS68284.1"/>
    <property type="molecule type" value="Genomic_DNA"/>
</dbReference>
<evidence type="ECO:0000313" key="3">
    <source>
        <dbReference type="Proteomes" id="UP000284242"/>
    </source>
</evidence>
<reference evidence="2 3" key="1">
    <citation type="submission" date="2018-08" db="EMBL/GenBank/DDBJ databases">
        <title>A genome reference for cultivated species of the human gut microbiota.</title>
        <authorList>
            <person name="Zou Y."/>
            <person name="Xue W."/>
            <person name="Luo G."/>
        </authorList>
    </citation>
    <scope>NUCLEOTIDE SEQUENCE [LARGE SCALE GENOMIC DNA]</scope>
    <source>
        <strain evidence="2 3">AF21-24</strain>
    </source>
</reference>
<sequence>MNCIRGSYWKMDEIRAFKSWKYVISILGVCLILIFCGANIYQPQIGIVDIIDNIFWGRMIMLTIPMCAFAYSDALCADCEKKFYRLLYIRGNRKKYLTSKIMTCFAAACGAMTLGFLLFCFVLSFKYPPIISGGDYSYTYMQSYGHLLQVGKYFTYYFLIGFQFGLLVGILATAGMVVTAFLTNRLLAYSVPLFIYYAIINLFSGLGEENKYLQLHLIFKACHSKPWKNDIFCFGWVVLLTLFLLLLMRIIIFVGMDRRIMND</sequence>
<feature type="transmembrane region" description="Helical" evidence="1">
    <location>
        <begin position="97"/>
        <end position="125"/>
    </location>
</feature>
<proteinExistence type="predicted"/>
<evidence type="ECO:0000256" key="1">
    <source>
        <dbReference type="SAM" id="Phobius"/>
    </source>
</evidence>
<keyword evidence="1" id="KW-1133">Transmembrane helix</keyword>
<gene>
    <name evidence="2" type="ORF">DWX77_16195</name>
</gene>
<keyword evidence="1" id="KW-0472">Membrane</keyword>
<dbReference type="Proteomes" id="UP000284242">
    <property type="component" value="Unassembled WGS sequence"/>
</dbReference>
<accession>A0A412KHV3</accession>
<feature type="transmembrane region" description="Helical" evidence="1">
    <location>
        <begin position="234"/>
        <end position="256"/>
    </location>
</feature>
<evidence type="ECO:0000313" key="2">
    <source>
        <dbReference type="EMBL" id="RGS68284.1"/>
    </source>
</evidence>
<keyword evidence="1" id="KW-0812">Transmembrane</keyword>
<feature type="transmembrane region" description="Helical" evidence="1">
    <location>
        <begin position="54"/>
        <end position="76"/>
    </location>
</feature>
<organism evidence="2 3">
    <name type="scientific">Blautia obeum</name>
    <dbReference type="NCBI Taxonomy" id="40520"/>
    <lineage>
        <taxon>Bacteria</taxon>
        <taxon>Bacillati</taxon>
        <taxon>Bacillota</taxon>
        <taxon>Clostridia</taxon>
        <taxon>Lachnospirales</taxon>
        <taxon>Lachnospiraceae</taxon>
        <taxon>Blautia</taxon>
    </lineage>
</organism>
<feature type="transmembrane region" description="Helical" evidence="1">
    <location>
        <begin position="154"/>
        <end position="179"/>
    </location>
</feature>
<feature type="transmembrane region" description="Helical" evidence="1">
    <location>
        <begin position="20"/>
        <end position="42"/>
    </location>
</feature>
<comment type="caution">
    <text evidence="2">The sequence shown here is derived from an EMBL/GenBank/DDBJ whole genome shotgun (WGS) entry which is preliminary data.</text>
</comment>
<evidence type="ECO:0008006" key="4">
    <source>
        <dbReference type="Google" id="ProtNLM"/>
    </source>
</evidence>
<dbReference type="AlphaFoldDB" id="A0A412KHV3"/>